<dbReference type="AlphaFoldDB" id="A0A2R8CJT0"/>
<organism evidence="8 9">
    <name type="scientific">Kushneria phyllosphaerae</name>
    <dbReference type="NCBI Taxonomy" id="2100822"/>
    <lineage>
        <taxon>Bacteria</taxon>
        <taxon>Pseudomonadati</taxon>
        <taxon>Pseudomonadota</taxon>
        <taxon>Gammaproteobacteria</taxon>
        <taxon>Oceanospirillales</taxon>
        <taxon>Halomonadaceae</taxon>
        <taxon>Kushneria</taxon>
    </lineage>
</organism>
<keyword evidence="2" id="KW-1003">Cell membrane</keyword>
<gene>
    <name evidence="8" type="ORF">KSP9073_01149</name>
</gene>
<evidence type="ECO:0000256" key="5">
    <source>
        <dbReference type="ARBA" id="ARBA00023136"/>
    </source>
</evidence>
<name>A0A2R8CJT0_9GAMM</name>
<protein>
    <submittedName>
        <fullName evidence="8">Putative membrane protein Rv2637</fullName>
    </submittedName>
</protein>
<dbReference type="RefSeq" id="WP_108841909.1">
    <property type="nucleotide sequence ID" value="NZ_ONZI01000001.1"/>
</dbReference>
<evidence type="ECO:0000256" key="6">
    <source>
        <dbReference type="SAM" id="Phobius"/>
    </source>
</evidence>
<dbReference type="InterPro" id="IPR032816">
    <property type="entry name" value="VTT_dom"/>
</dbReference>
<dbReference type="Pfam" id="PF09335">
    <property type="entry name" value="VTT_dom"/>
    <property type="match status" value="1"/>
</dbReference>
<keyword evidence="9" id="KW-1185">Reference proteome</keyword>
<sequence length="199" mass="22492">MQAWLQQFLDTHGYMAITLLTLIINAFPPLPAESTLPMLAHIMSFDDVTLMPAIGAATLGLVMGTMPLYLLGRWLDERQCMRFLARHGHWLALAPQDIRRSSRRFGRYGPLVVLFGRLIPGMRSLVSIPAGFHRMPLVPYLIYTTLGSFLWACCLAGGSHWLLQYTTLSGSLWIVMGVLLVVGGLYVVRLWRHYRHTKP</sequence>
<feature type="domain" description="VTT" evidence="7">
    <location>
        <begin position="45"/>
        <end position="156"/>
    </location>
</feature>
<evidence type="ECO:0000256" key="2">
    <source>
        <dbReference type="ARBA" id="ARBA00022475"/>
    </source>
</evidence>
<dbReference type="Proteomes" id="UP000244934">
    <property type="component" value="Unassembled WGS sequence"/>
</dbReference>
<evidence type="ECO:0000256" key="3">
    <source>
        <dbReference type="ARBA" id="ARBA00022692"/>
    </source>
</evidence>
<keyword evidence="4 6" id="KW-1133">Transmembrane helix</keyword>
<evidence type="ECO:0000256" key="1">
    <source>
        <dbReference type="ARBA" id="ARBA00004651"/>
    </source>
</evidence>
<proteinExistence type="predicted"/>
<reference evidence="9" key="1">
    <citation type="submission" date="2018-03" db="EMBL/GenBank/DDBJ databases">
        <authorList>
            <person name="Navarro De La Torre S."/>
        </authorList>
    </citation>
    <scope>NUCLEOTIDE SEQUENCE [LARGE SCALE GENOMIC DNA]</scope>
    <source>
        <strain evidence="9">EAod3</strain>
    </source>
</reference>
<feature type="transmembrane region" description="Helical" evidence="6">
    <location>
        <begin position="140"/>
        <end position="163"/>
    </location>
</feature>
<dbReference type="EMBL" id="ONZI01000001">
    <property type="protein sequence ID" value="SPJ33146.1"/>
    <property type="molecule type" value="Genomic_DNA"/>
</dbReference>
<feature type="transmembrane region" description="Helical" evidence="6">
    <location>
        <begin position="12"/>
        <end position="30"/>
    </location>
</feature>
<comment type="subcellular location">
    <subcellularLocation>
        <location evidence="1">Cell membrane</location>
        <topology evidence="1">Multi-pass membrane protein</topology>
    </subcellularLocation>
</comment>
<evidence type="ECO:0000313" key="9">
    <source>
        <dbReference type="Proteomes" id="UP000244934"/>
    </source>
</evidence>
<dbReference type="GO" id="GO:0005886">
    <property type="term" value="C:plasma membrane"/>
    <property type="evidence" value="ECO:0007669"/>
    <property type="project" value="UniProtKB-SubCell"/>
</dbReference>
<dbReference type="PANTHER" id="PTHR42709:SF6">
    <property type="entry name" value="UNDECAPRENYL PHOSPHATE TRANSPORTER A"/>
    <property type="match status" value="1"/>
</dbReference>
<evidence type="ECO:0000256" key="4">
    <source>
        <dbReference type="ARBA" id="ARBA00022989"/>
    </source>
</evidence>
<evidence type="ECO:0000313" key="8">
    <source>
        <dbReference type="EMBL" id="SPJ33146.1"/>
    </source>
</evidence>
<evidence type="ECO:0000259" key="7">
    <source>
        <dbReference type="Pfam" id="PF09335"/>
    </source>
</evidence>
<feature type="transmembrane region" description="Helical" evidence="6">
    <location>
        <begin position="50"/>
        <end position="72"/>
    </location>
</feature>
<dbReference type="PANTHER" id="PTHR42709">
    <property type="entry name" value="ALKALINE PHOSPHATASE LIKE PROTEIN"/>
    <property type="match status" value="1"/>
</dbReference>
<dbReference type="InterPro" id="IPR051311">
    <property type="entry name" value="DedA_domain"/>
</dbReference>
<accession>A0A2R8CJT0</accession>
<dbReference type="OrthoDB" id="9780918at2"/>
<keyword evidence="3 6" id="KW-0812">Transmembrane</keyword>
<keyword evidence="5 6" id="KW-0472">Membrane</keyword>
<feature type="transmembrane region" description="Helical" evidence="6">
    <location>
        <begin position="170"/>
        <end position="191"/>
    </location>
</feature>